<reference evidence="2 3" key="1">
    <citation type="journal article" date="2010" name="Nature">
        <title>The genome of a songbird.</title>
        <authorList>
            <person name="Warren W.C."/>
            <person name="Clayton D.F."/>
            <person name="Ellegren H."/>
            <person name="Arnold A.P."/>
            <person name="Hillier L.W."/>
            <person name="Kunstner A."/>
            <person name="Searle S."/>
            <person name="White S."/>
            <person name="Vilella A.J."/>
            <person name="Fairley S."/>
            <person name="Heger A."/>
            <person name="Kong L."/>
            <person name="Ponting C.P."/>
            <person name="Jarvis E.D."/>
            <person name="Mello C.V."/>
            <person name="Minx P."/>
            <person name="Lovell P."/>
            <person name="Velho T.A."/>
            <person name="Ferris M."/>
            <person name="Balakrishnan C.N."/>
            <person name="Sinha S."/>
            <person name="Blatti C."/>
            <person name="London S.E."/>
            <person name="Li Y."/>
            <person name="Lin Y.C."/>
            <person name="George J."/>
            <person name="Sweedler J."/>
            <person name="Southey B."/>
            <person name="Gunaratne P."/>
            <person name="Watson M."/>
            <person name="Nam K."/>
            <person name="Backstrom N."/>
            <person name="Smeds L."/>
            <person name="Nabholz B."/>
            <person name="Itoh Y."/>
            <person name="Whitney O."/>
            <person name="Pfenning A.R."/>
            <person name="Howard J."/>
            <person name="Volker M."/>
            <person name="Skinner B.M."/>
            <person name="Griffin D.K."/>
            <person name="Ye L."/>
            <person name="McLaren W.M."/>
            <person name="Flicek P."/>
            <person name="Quesada V."/>
            <person name="Velasco G."/>
            <person name="Lopez-Otin C."/>
            <person name="Puente X.S."/>
            <person name="Olender T."/>
            <person name="Lancet D."/>
            <person name="Smit A.F."/>
            <person name="Hubley R."/>
            <person name="Konkel M.K."/>
            <person name="Walker J.A."/>
            <person name="Batzer M.A."/>
            <person name="Gu W."/>
            <person name="Pollock D.D."/>
            <person name="Chen L."/>
            <person name="Cheng Z."/>
            <person name="Eichler E.E."/>
            <person name="Stapley J."/>
            <person name="Slate J."/>
            <person name="Ekblom R."/>
            <person name="Birkhead T."/>
            <person name="Burke T."/>
            <person name="Burt D."/>
            <person name="Scharff C."/>
            <person name="Adam I."/>
            <person name="Richard H."/>
            <person name="Sultan M."/>
            <person name="Soldatov A."/>
            <person name="Lehrach H."/>
            <person name="Edwards S.V."/>
            <person name="Yang S.P."/>
            <person name="Li X."/>
            <person name="Graves T."/>
            <person name="Fulton L."/>
            <person name="Nelson J."/>
            <person name="Chinwalla A."/>
            <person name="Hou S."/>
            <person name="Mardis E.R."/>
            <person name="Wilson R.K."/>
        </authorList>
    </citation>
    <scope>NUCLEOTIDE SEQUENCE [LARGE SCALE GENOMIC DNA]</scope>
</reference>
<dbReference type="Pfam" id="PF15874">
    <property type="entry name" value="Il2rg"/>
    <property type="match status" value="1"/>
</dbReference>
<proteinExistence type="predicted"/>
<dbReference type="Proteomes" id="UP000007754">
    <property type="component" value="Chromosome 15"/>
</dbReference>
<protein>
    <submittedName>
        <fullName evidence="2">Uncharacterized protein</fullName>
    </submittedName>
</protein>
<evidence type="ECO:0000256" key="1">
    <source>
        <dbReference type="SAM" id="MobiDB-lite"/>
    </source>
</evidence>
<dbReference type="GeneTree" id="ENSGT00390000015147"/>
<dbReference type="PANTHER" id="PTHR33887:SF1">
    <property type="entry name" value="GENE 867-RELATED"/>
    <property type="match status" value="1"/>
</dbReference>
<feature type="region of interest" description="Disordered" evidence="1">
    <location>
        <begin position="281"/>
        <end position="324"/>
    </location>
</feature>
<dbReference type="InterPro" id="IPR039471">
    <property type="entry name" value="CXorf65-like"/>
</dbReference>
<feature type="compositionally biased region" description="Basic and acidic residues" evidence="1">
    <location>
        <begin position="315"/>
        <end position="324"/>
    </location>
</feature>
<organism evidence="2 3">
    <name type="scientific">Taeniopygia guttata</name>
    <name type="common">Zebra finch</name>
    <name type="synonym">Poephila guttata</name>
    <dbReference type="NCBI Taxonomy" id="59729"/>
    <lineage>
        <taxon>Eukaryota</taxon>
        <taxon>Metazoa</taxon>
        <taxon>Chordata</taxon>
        <taxon>Craniata</taxon>
        <taxon>Vertebrata</taxon>
        <taxon>Euteleostomi</taxon>
        <taxon>Archelosauria</taxon>
        <taxon>Archosauria</taxon>
        <taxon>Dinosauria</taxon>
        <taxon>Saurischia</taxon>
        <taxon>Theropoda</taxon>
        <taxon>Coelurosauria</taxon>
        <taxon>Aves</taxon>
        <taxon>Neognathae</taxon>
        <taxon>Neoaves</taxon>
        <taxon>Telluraves</taxon>
        <taxon>Australaves</taxon>
        <taxon>Passeriformes</taxon>
        <taxon>Passeroidea</taxon>
        <taxon>Estrildidae</taxon>
        <taxon>Estrildinae</taxon>
        <taxon>Taeniopygia</taxon>
    </lineage>
</organism>
<dbReference type="Ensembl" id="ENSTGUT00000045824.1">
    <property type="protein sequence ID" value="ENSTGUP00000019567.1"/>
    <property type="gene ID" value="ENSTGUG00000023053.1"/>
</dbReference>
<sequence>MQLAHDHVHHGAAKPQCLLLQSRSSTGRVLREVFPVASSHVTQLARLALQQCWAQGEQMWHHHSPDELQDRLRGGQETPRDYKRSEIQSIWDHMGHMLFSSALTLPSLCPLAGSSRIRRAIHCCWAIWLLKPQQRPWRWSRCVRGSPAAPSAARRTGPGPTALPGHGSTMFATVRFGANCQEMVNLLCCVQTLTGHLKWKCQCRPEDCIDLMDEKGTLMNLSKVEDPASEYASKYLQGRQRYILIRAVREENSEATCYESLLEDLGKHYPDLPDRLQQLSAKTQRTDQRKKGSLQRAQPHSSTRARNRTTLQSKRSLEHRNTPK</sequence>
<dbReference type="InParanoid" id="A0A674GA10"/>
<evidence type="ECO:0000313" key="2">
    <source>
        <dbReference type="Ensembl" id="ENSTGUP00000019567.1"/>
    </source>
</evidence>
<feature type="compositionally biased region" description="Polar residues" evidence="1">
    <location>
        <begin position="295"/>
        <end position="314"/>
    </location>
</feature>
<dbReference type="AlphaFoldDB" id="A0A674GA10"/>
<name>A0A674GA10_TAEGU</name>
<reference evidence="2" key="2">
    <citation type="submission" date="2025-08" db="UniProtKB">
        <authorList>
            <consortium name="Ensembl"/>
        </authorList>
    </citation>
    <scope>IDENTIFICATION</scope>
</reference>
<dbReference type="PANTHER" id="PTHR33887">
    <property type="entry name" value="PB1 DOMAIN-CONTAINING PROTEIN"/>
    <property type="match status" value="1"/>
</dbReference>
<evidence type="ECO:0000313" key="3">
    <source>
        <dbReference type="Proteomes" id="UP000007754"/>
    </source>
</evidence>
<gene>
    <name evidence="2" type="primary">C15H22orf15</name>
</gene>
<reference evidence="2" key="3">
    <citation type="submission" date="2025-09" db="UniProtKB">
        <authorList>
            <consortium name="Ensembl"/>
        </authorList>
    </citation>
    <scope>IDENTIFICATION</scope>
</reference>
<accession>A0A674GA10</accession>
<keyword evidence="3" id="KW-1185">Reference proteome</keyword>